<comment type="caution">
    <text evidence="2">The sequence shown here is derived from an EMBL/GenBank/DDBJ whole genome shotgun (WGS) entry which is preliminary data.</text>
</comment>
<gene>
    <name evidence="2" type="ORF">BT93_L1429</name>
</gene>
<feature type="compositionally biased region" description="Polar residues" evidence="1">
    <location>
        <begin position="33"/>
        <end position="43"/>
    </location>
</feature>
<sequence>MSGLMDKAKDLMGKKENQAGQPGDSVESKADSAVNSKVDNFANQEGLPQGDDQMLNKGVDAKVNSDIPGGAGDFGNNS</sequence>
<evidence type="ECO:0000256" key="1">
    <source>
        <dbReference type="SAM" id="MobiDB-lite"/>
    </source>
</evidence>
<feature type="compositionally biased region" description="Basic and acidic residues" evidence="1">
    <location>
        <begin position="1"/>
        <end position="17"/>
    </location>
</feature>
<dbReference type="Gramene" id="rna-gnl|WGS:JABURB|Cocit.L1429.1">
    <property type="protein sequence ID" value="cds-KAF7845648.1"/>
    <property type="gene ID" value="gene-BT93_L1429"/>
</dbReference>
<name>A0A8T0CE81_CORYI</name>
<accession>A0A8T0CE81</accession>
<protein>
    <recommendedName>
        <fullName evidence="4">Antitoxin</fullName>
    </recommendedName>
</protein>
<proteinExistence type="predicted"/>
<dbReference type="OrthoDB" id="2872121at2759"/>
<dbReference type="EMBL" id="MU103803">
    <property type="protein sequence ID" value="KAF7845648.1"/>
    <property type="molecule type" value="Genomic_DNA"/>
</dbReference>
<evidence type="ECO:0000313" key="2">
    <source>
        <dbReference type="EMBL" id="KAF7845648.1"/>
    </source>
</evidence>
<evidence type="ECO:0008006" key="4">
    <source>
        <dbReference type="Google" id="ProtNLM"/>
    </source>
</evidence>
<reference evidence="2" key="1">
    <citation type="submission" date="2020-05" db="EMBL/GenBank/DDBJ databases">
        <title>WGS assembly of Corymbia citriodora subspecies variegata.</title>
        <authorList>
            <person name="Barry K."/>
            <person name="Hundley H."/>
            <person name="Shu S."/>
            <person name="Jenkins J."/>
            <person name="Grimwood J."/>
            <person name="Baten A."/>
        </authorList>
    </citation>
    <scope>NUCLEOTIDE SEQUENCE</scope>
    <source>
        <strain evidence="2">CV2-018</strain>
    </source>
</reference>
<evidence type="ECO:0000313" key="3">
    <source>
        <dbReference type="Proteomes" id="UP000806378"/>
    </source>
</evidence>
<dbReference type="AlphaFoldDB" id="A0A8T0CE81"/>
<keyword evidence="3" id="KW-1185">Reference proteome</keyword>
<dbReference type="Proteomes" id="UP000806378">
    <property type="component" value="Unassembled WGS sequence"/>
</dbReference>
<organism evidence="2 3">
    <name type="scientific">Corymbia citriodora subsp. variegata</name>
    <dbReference type="NCBI Taxonomy" id="360336"/>
    <lineage>
        <taxon>Eukaryota</taxon>
        <taxon>Viridiplantae</taxon>
        <taxon>Streptophyta</taxon>
        <taxon>Embryophyta</taxon>
        <taxon>Tracheophyta</taxon>
        <taxon>Spermatophyta</taxon>
        <taxon>Magnoliopsida</taxon>
        <taxon>eudicotyledons</taxon>
        <taxon>Gunneridae</taxon>
        <taxon>Pentapetalae</taxon>
        <taxon>rosids</taxon>
        <taxon>malvids</taxon>
        <taxon>Myrtales</taxon>
        <taxon>Myrtaceae</taxon>
        <taxon>Myrtoideae</taxon>
        <taxon>Eucalypteae</taxon>
        <taxon>Corymbia</taxon>
    </lineage>
</organism>
<feature type="compositionally biased region" description="Gly residues" evidence="1">
    <location>
        <begin position="69"/>
        <end position="78"/>
    </location>
</feature>
<feature type="region of interest" description="Disordered" evidence="1">
    <location>
        <begin position="1"/>
        <end position="78"/>
    </location>
</feature>